<keyword evidence="6 7" id="KW-0949">S-adenosyl-L-methionine</keyword>
<evidence type="ECO:0000256" key="7">
    <source>
        <dbReference type="HAMAP-Rule" id="MF_01007"/>
    </source>
</evidence>
<dbReference type="PANTHER" id="PTHR11265">
    <property type="entry name" value="S-ADENOSYL-METHYLTRANSFERASE MRAW"/>
    <property type="match status" value="1"/>
</dbReference>
<proteinExistence type="inferred from homology"/>
<comment type="function">
    <text evidence="7">Specifically methylates the N4 position of cytidine in position 1402 (C1402) of 16S rRNA.</text>
</comment>
<comment type="caution">
    <text evidence="9">The sequence shown here is derived from an EMBL/GenBank/DDBJ whole genome shotgun (WGS) entry which is preliminary data.</text>
</comment>
<evidence type="ECO:0000256" key="6">
    <source>
        <dbReference type="ARBA" id="ARBA00022691"/>
    </source>
</evidence>
<protein>
    <recommendedName>
        <fullName evidence="7">Ribosomal RNA small subunit methyltransferase H</fullName>
        <ecNumber evidence="7">2.1.1.199</ecNumber>
    </recommendedName>
    <alternativeName>
        <fullName evidence="7">16S rRNA m(4)C1402 methyltransferase</fullName>
    </alternativeName>
    <alternativeName>
        <fullName evidence="7">rRNA (cytosine-N(4)-)-methyltransferase RsmH</fullName>
    </alternativeName>
</protein>
<dbReference type="STRING" id="252474.B1A74_12315"/>
<keyword evidence="4 7" id="KW-0489">Methyltransferase</keyword>
<dbReference type="InterPro" id="IPR002903">
    <property type="entry name" value="RsmH"/>
</dbReference>
<evidence type="ECO:0000256" key="8">
    <source>
        <dbReference type="SAM" id="MobiDB-lite"/>
    </source>
</evidence>
<dbReference type="FunFam" id="1.10.150.170:FF:000001">
    <property type="entry name" value="Ribosomal RNA small subunit methyltransferase H"/>
    <property type="match status" value="1"/>
</dbReference>
<dbReference type="EMBL" id="MUZR01000058">
    <property type="protein sequence ID" value="OOC09184.1"/>
    <property type="molecule type" value="Genomic_DNA"/>
</dbReference>
<dbReference type="InterPro" id="IPR029063">
    <property type="entry name" value="SAM-dependent_MTases_sf"/>
</dbReference>
<feature type="binding site" evidence="7">
    <location>
        <begin position="36"/>
        <end position="38"/>
    </location>
    <ligand>
        <name>S-adenosyl-L-methionine</name>
        <dbReference type="ChEBI" id="CHEBI:59789"/>
    </ligand>
</feature>
<dbReference type="OrthoDB" id="9806637at2"/>
<gene>
    <name evidence="7" type="primary">rsmH</name>
    <name evidence="9" type="ORF">B1A74_12315</name>
</gene>
<evidence type="ECO:0000256" key="3">
    <source>
        <dbReference type="ARBA" id="ARBA00022552"/>
    </source>
</evidence>
<dbReference type="Pfam" id="PF01795">
    <property type="entry name" value="Methyltransf_5"/>
    <property type="match status" value="1"/>
</dbReference>
<comment type="subcellular location">
    <subcellularLocation>
        <location evidence="7">Cytoplasm</location>
    </subcellularLocation>
</comment>
<name>A0A1V2ZVP1_9GAMM</name>
<reference evidence="9 10" key="1">
    <citation type="submission" date="2017-02" db="EMBL/GenBank/DDBJ databases">
        <title>Genomic diversity within the haloalkaliphilic genus Thioalkalivibrio.</title>
        <authorList>
            <person name="Ahn A.-C."/>
            <person name="Meier-Kolthoff J."/>
            <person name="Overmars L."/>
            <person name="Richter M."/>
            <person name="Woyke T."/>
            <person name="Sorokin D.Y."/>
            <person name="Muyzer G."/>
        </authorList>
    </citation>
    <scope>NUCLEOTIDE SEQUENCE [LARGE SCALE GENOMIC DNA]</scope>
    <source>
        <strain evidence="9 10">HL17</strain>
    </source>
</reference>
<comment type="similarity">
    <text evidence="1 7">Belongs to the methyltransferase superfamily. RsmH family.</text>
</comment>
<dbReference type="InterPro" id="IPR023397">
    <property type="entry name" value="SAM-dep_MeTrfase_MraW_recog"/>
</dbReference>
<keyword evidence="2 7" id="KW-0963">Cytoplasm</keyword>
<keyword evidence="10" id="KW-1185">Reference proteome</keyword>
<dbReference type="PANTHER" id="PTHR11265:SF0">
    <property type="entry name" value="12S RRNA N4-METHYLCYTIDINE METHYLTRANSFERASE"/>
    <property type="match status" value="1"/>
</dbReference>
<feature type="binding site" evidence="7">
    <location>
        <position position="81"/>
    </location>
    <ligand>
        <name>S-adenosyl-L-methionine</name>
        <dbReference type="ChEBI" id="CHEBI:59789"/>
    </ligand>
</feature>
<dbReference type="Proteomes" id="UP000189177">
    <property type="component" value="Unassembled WGS sequence"/>
</dbReference>
<dbReference type="Gene3D" id="3.40.50.150">
    <property type="entry name" value="Vaccinia Virus protein VP39"/>
    <property type="match status" value="1"/>
</dbReference>
<dbReference type="SUPFAM" id="SSF53335">
    <property type="entry name" value="S-adenosyl-L-methionine-dependent methyltransferases"/>
    <property type="match status" value="1"/>
</dbReference>
<keyword evidence="3 7" id="KW-0698">rRNA processing</keyword>
<dbReference type="SUPFAM" id="SSF81799">
    <property type="entry name" value="Putative methyltransferase TM0872, insert domain"/>
    <property type="match status" value="1"/>
</dbReference>
<dbReference type="HAMAP" id="MF_01007">
    <property type="entry name" value="16SrRNA_methyltr_H"/>
    <property type="match status" value="1"/>
</dbReference>
<dbReference type="Gene3D" id="1.10.150.170">
    <property type="entry name" value="Putative methyltransferase TM0872, insert domain"/>
    <property type="match status" value="1"/>
</dbReference>
<feature type="binding site" evidence="7">
    <location>
        <position position="56"/>
    </location>
    <ligand>
        <name>S-adenosyl-L-methionine</name>
        <dbReference type="ChEBI" id="CHEBI:59789"/>
    </ligand>
</feature>
<evidence type="ECO:0000256" key="5">
    <source>
        <dbReference type="ARBA" id="ARBA00022679"/>
    </source>
</evidence>
<dbReference type="GO" id="GO:0071424">
    <property type="term" value="F:rRNA (cytosine-N4-)-methyltransferase activity"/>
    <property type="evidence" value="ECO:0007669"/>
    <property type="project" value="UniProtKB-UniRule"/>
</dbReference>
<organism evidence="9 10">
    <name type="scientific">Thioalkalivibrio halophilus</name>
    <dbReference type="NCBI Taxonomy" id="252474"/>
    <lineage>
        <taxon>Bacteria</taxon>
        <taxon>Pseudomonadati</taxon>
        <taxon>Pseudomonadota</taxon>
        <taxon>Gammaproteobacteria</taxon>
        <taxon>Chromatiales</taxon>
        <taxon>Ectothiorhodospiraceae</taxon>
        <taxon>Thioalkalivibrio</taxon>
    </lineage>
</organism>
<dbReference type="GO" id="GO:0070475">
    <property type="term" value="P:rRNA base methylation"/>
    <property type="evidence" value="ECO:0007669"/>
    <property type="project" value="UniProtKB-UniRule"/>
</dbReference>
<evidence type="ECO:0000256" key="4">
    <source>
        <dbReference type="ARBA" id="ARBA00022603"/>
    </source>
</evidence>
<sequence>MQEQRQAHVPVMLDTVLEGLAVRADGFYVDGTFGRGGHSRALLDRLGPDGRLLAMDRDPEAAEAASSFLGDPRFAFESAPFSSMAEVLRQRYPDRRPDGVFLDLGVSSPQLDDAARGFSFQHDGPLDMRMDPSSGESAADWLARAEEKEIADVIYQYGEERFSRRIARAIVRARAEGPITRTARLADLVRGAVPRREPGKHPATRTFQALRIFVNAELRELETWLETIPEVLPSGARLVVIAFHSLEDRMVKRAFRGDRDDAPRIPRGLPVMPEVEAPPLRPLGKPVRADAGEQQRNPRARSAVLRVAERN</sequence>
<feature type="binding site" evidence="7">
    <location>
        <position position="103"/>
    </location>
    <ligand>
        <name>S-adenosyl-L-methionine</name>
        <dbReference type="ChEBI" id="CHEBI:59789"/>
    </ligand>
</feature>
<comment type="catalytic activity">
    <reaction evidence="7">
        <text>cytidine(1402) in 16S rRNA + S-adenosyl-L-methionine = N(4)-methylcytidine(1402) in 16S rRNA + S-adenosyl-L-homocysteine + H(+)</text>
        <dbReference type="Rhea" id="RHEA:42928"/>
        <dbReference type="Rhea" id="RHEA-COMP:10286"/>
        <dbReference type="Rhea" id="RHEA-COMP:10287"/>
        <dbReference type="ChEBI" id="CHEBI:15378"/>
        <dbReference type="ChEBI" id="CHEBI:57856"/>
        <dbReference type="ChEBI" id="CHEBI:59789"/>
        <dbReference type="ChEBI" id="CHEBI:74506"/>
        <dbReference type="ChEBI" id="CHEBI:82748"/>
        <dbReference type="EC" id="2.1.1.199"/>
    </reaction>
</comment>
<dbReference type="PIRSF" id="PIRSF004486">
    <property type="entry name" value="MraW"/>
    <property type="match status" value="1"/>
</dbReference>
<feature type="binding site" evidence="7">
    <location>
        <position position="110"/>
    </location>
    <ligand>
        <name>S-adenosyl-L-methionine</name>
        <dbReference type="ChEBI" id="CHEBI:59789"/>
    </ligand>
</feature>
<evidence type="ECO:0000256" key="2">
    <source>
        <dbReference type="ARBA" id="ARBA00022490"/>
    </source>
</evidence>
<evidence type="ECO:0000256" key="1">
    <source>
        <dbReference type="ARBA" id="ARBA00010396"/>
    </source>
</evidence>
<keyword evidence="5 7" id="KW-0808">Transferase</keyword>
<feature type="region of interest" description="Disordered" evidence="8">
    <location>
        <begin position="262"/>
        <end position="311"/>
    </location>
</feature>
<dbReference type="AlphaFoldDB" id="A0A1V2ZVP1"/>
<dbReference type="RefSeq" id="WP_018947380.1">
    <property type="nucleotide sequence ID" value="NZ_MUZR01000058.1"/>
</dbReference>
<dbReference type="GO" id="GO:0005737">
    <property type="term" value="C:cytoplasm"/>
    <property type="evidence" value="ECO:0007669"/>
    <property type="project" value="UniProtKB-SubCell"/>
</dbReference>
<dbReference type="NCBIfam" id="TIGR00006">
    <property type="entry name" value="16S rRNA (cytosine(1402)-N(4))-methyltransferase RsmH"/>
    <property type="match status" value="1"/>
</dbReference>
<dbReference type="EC" id="2.1.1.199" evidence="7"/>
<accession>A0A1V2ZVP1</accession>
<evidence type="ECO:0000313" key="10">
    <source>
        <dbReference type="Proteomes" id="UP000189177"/>
    </source>
</evidence>
<evidence type="ECO:0000313" key="9">
    <source>
        <dbReference type="EMBL" id="OOC09184.1"/>
    </source>
</evidence>